<dbReference type="InterPro" id="IPR014729">
    <property type="entry name" value="Rossmann-like_a/b/a_fold"/>
</dbReference>
<reference evidence="1" key="1">
    <citation type="journal article" date="2020" name="Stud. Mycol.">
        <title>101 Dothideomycetes genomes: a test case for predicting lifestyles and emergence of pathogens.</title>
        <authorList>
            <person name="Haridas S."/>
            <person name="Albert R."/>
            <person name="Binder M."/>
            <person name="Bloem J."/>
            <person name="Labutti K."/>
            <person name="Salamov A."/>
            <person name="Andreopoulos B."/>
            <person name="Baker S."/>
            <person name="Barry K."/>
            <person name="Bills G."/>
            <person name="Bluhm B."/>
            <person name="Cannon C."/>
            <person name="Castanera R."/>
            <person name="Culley D."/>
            <person name="Daum C."/>
            <person name="Ezra D."/>
            <person name="Gonzalez J."/>
            <person name="Henrissat B."/>
            <person name="Kuo A."/>
            <person name="Liang C."/>
            <person name="Lipzen A."/>
            <person name="Lutzoni F."/>
            <person name="Magnuson J."/>
            <person name="Mondo S."/>
            <person name="Nolan M."/>
            <person name="Ohm R."/>
            <person name="Pangilinan J."/>
            <person name="Park H.-J."/>
            <person name="Ramirez L."/>
            <person name="Alfaro M."/>
            <person name="Sun H."/>
            <person name="Tritt A."/>
            <person name="Yoshinaga Y."/>
            <person name="Zwiers L.-H."/>
            <person name="Turgeon B."/>
            <person name="Goodwin S."/>
            <person name="Spatafora J."/>
            <person name="Crous P."/>
            <person name="Grigoriev I."/>
        </authorList>
    </citation>
    <scope>NUCLEOTIDE SEQUENCE</scope>
    <source>
        <strain evidence="1">CBS 279.74</strain>
    </source>
</reference>
<protein>
    <submittedName>
        <fullName evidence="1">Nucleotidylyl transferase</fullName>
    </submittedName>
</protein>
<evidence type="ECO:0000313" key="2">
    <source>
        <dbReference type="Proteomes" id="UP000799428"/>
    </source>
</evidence>
<dbReference type="PANTHER" id="PTHR31285">
    <property type="entry name" value="NICOTINAMIDE MONONUCLEOTIDE ADENYLYLTRANSFERASE"/>
    <property type="match status" value="1"/>
</dbReference>
<keyword evidence="2" id="KW-1185">Reference proteome</keyword>
<evidence type="ECO:0000313" key="1">
    <source>
        <dbReference type="EMBL" id="KAF2709257.1"/>
    </source>
</evidence>
<dbReference type="Proteomes" id="UP000799428">
    <property type="component" value="Unassembled WGS sequence"/>
</dbReference>
<dbReference type="EMBL" id="MU005770">
    <property type="protein sequence ID" value="KAF2709257.1"/>
    <property type="molecule type" value="Genomic_DNA"/>
</dbReference>
<dbReference type="Gene3D" id="3.40.50.620">
    <property type="entry name" value="HUPs"/>
    <property type="match status" value="1"/>
</dbReference>
<dbReference type="AlphaFoldDB" id="A0A6G1KA66"/>
<dbReference type="OrthoDB" id="5591297at2759"/>
<dbReference type="PANTHER" id="PTHR31285:SF0">
    <property type="entry name" value="NICOTINAMIDE MONONUCLEOTIDE ADENYLYLTRANSFERASE"/>
    <property type="match status" value="1"/>
</dbReference>
<dbReference type="GO" id="GO:0016887">
    <property type="term" value="F:ATP hydrolysis activity"/>
    <property type="evidence" value="ECO:0007669"/>
    <property type="project" value="TreeGrafter"/>
</dbReference>
<dbReference type="SUPFAM" id="SSF52374">
    <property type="entry name" value="Nucleotidylyl transferase"/>
    <property type="match status" value="1"/>
</dbReference>
<proteinExistence type="predicted"/>
<name>A0A6G1KA66_9PLEO</name>
<sequence>MASRLAPLKALLPELENTLQSFASSPSKFRIVRTVNPTLTAPKTLYILDSSFNPPSIAHLALATSALTHPAPSDIAPYRLLLLFSTHNADKTPDSANFAHRVALMTLFAEDLSHSLKTSEKAEISSTEATNISIDIGLTKEPYYNDKSVAISNTTPPPYPSDVTHIHLAGYDTFIRFCNPKYYPNHHPPLSALAPFFESGHKMRVTQRPYDENDASSKEFGTIEEQDMYLKRLRDGEREQGGFASRWGERIDMVEGAEGVGVSSTRVRTAASRKHWDTVESLCTEGVAGWVREMEVYNEHGKD</sequence>
<gene>
    <name evidence="1" type="ORF">K504DRAFT_476621</name>
</gene>
<dbReference type="GO" id="GO:0005737">
    <property type="term" value="C:cytoplasm"/>
    <property type="evidence" value="ECO:0007669"/>
    <property type="project" value="TreeGrafter"/>
</dbReference>
<accession>A0A6G1KA66</accession>
<keyword evidence="1" id="KW-0808">Transferase</keyword>
<dbReference type="GO" id="GO:0000309">
    <property type="term" value="F:nicotinamide-nucleotide adenylyltransferase activity"/>
    <property type="evidence" value="ECO:0007669"/>
    <property type="project" value="TreeGrafter"/>
</dbReference>
<dbReference type="GO" id="GO:0005634">
    <property type="term" value="C:nucleus"/>
    <property type="evidence" value="ECO:0007669"/>
    <property type="project" value="TreeGrafter"/>
</dbReference>
<organism evidence="1 2">
    <name type="scientific">Pleomassaria siparia CBS 279.74</name>
    <dbReference type="NCBI Taxonomy" id="1314801"/>
    <lineage>
        <taxon>Eukaryota</taxon>
        <taxon>Fungi</taxon>
        <taxon>Dikarya</taxon>
        <taxon>Ascomycota</taxon>
        <taxon>Pezizomycotina</taxon>
        <taxon>Dothideomycetes</taxon>
        <taxon>Pleosporomycetidae</taxon>
        <taxon>Pleosporales</taxon>
        <taxon>Pleomassariaceae</taxon>
        <taxon>Pleomassaria</taxon>
    </lineage>
</organism>